<dbReference type="InterPro" id="IPR000197">
    <property type="entry name" value="Znf_TAZ"/>
</dbReference>
<evidence type="ECO:0000256" key="13">
    <source>
        <dbReference type="SAM" id="SignalP"/>
    </source>
</evidence>
<evidence type="ECO:0000256" key="4">
    <source>
        <dbReference type="ARBA" id="ARBA00022723"/>
    </source>
</evidence>
<dbReference type="GO" id="GO:0000123">
    <property type="term" value="C:histone acetyltransferase complex"/>
    <property type="evidence" value="ECO:0007669"/>
    <property type="project" value="TreeGrafter"/>
</dbReference>
<dbReference type="OrthoDB" id="899at2759"/>
<name>W6UR99_ECHGR</name>
<reference evidence="15 16" key="1">
    <citation type="journal article" date="2013" name="Nat. Genet.">
        <title>The genome of the hydatid tapeworm Echinococcus granulosus.</title>
        <authorList>
            <person name="Zheng H."/>
            <person name="Zhang W."/>
            <person name="Zhang L."/>
            <person name="Zhang Z."/>
            <person name="Li J."/>
            <person name="Lu G."/>
            <person name="Zhu Y."/>
            <person name="Wang Y."/>
            <person name="Huang Y."/>
            <person name="Liu J."/>
            <person name="Kang H."/>
            <person name="Chen J."/>
            <person name="Wang L."/>
            <person name="Chen A."/>
            <person name="Yu S."/>
            <person name="Gao Z."/>
            <person name="Jin L."/>
            <person name="Gu W."/>
            <person name="Wang Z."/>
            <person name="Zhao L."/>
            <person name="Shi B."/>
            <person name="Wen H."/>
            <person name="Lin R."/>
            <person name="Jones M.K."/>
            <person name="Brejova B."/>
            <person name="Vinar T."/>
            <person name="Zhao G."/>
            <person name="McManus D.P."/>
            <person name="Chen Z."/>
            <person name="Zhou Y."/>
            <person name="Wang S."/>
        </authorList>
    </citation>
    <scope>NUCLEOTIDE SEQUENCE [LARGE SCALE GENOMIC DNA]</scope>
</reference>
<feature type="signal peptide" evidence="13">
    <location>
        <begin position="1"/>
        <end position="24"/>
    </location>
</feature>
<dbReference type="GO" id="GO:0008270">
    <property type="term" value="F:zinc ion binding"/>
    <property type="evidence" value="ECO:0007669"/>
    <property type="project" value="UniProtKB-KW"/>
</dbReference>
<evidence type="ECO:0000256" key="6">
    <source>
        <dbReference type="ARBA" id="ARBA00022833"/>
    </source>
</evidence>
<proteinExistence type="predicted"/>
<evidence type="ECO:0000256" key="9">
    <source>
        <dbReference type="ARBA" id="ARBA00023163"/>
    </source>
</evidence>
<dbReference type="Gene3D" id="1.20.1020.10">
    <property type="entry name" value="TAZ domain"/>
    <property type="match status" value="2"/>
</dbReference>
<evidence type="ECO:0000256" key="11">
    <source>
        <dbReference type="ARBA" id="ARBA00048017"/>
    </source>
</evidence>
<dbReference type="GO" id="GO:0004402">
    <property type="term" value="F:histone acetyltransferase activity"/>
    <property type="evidence" value="ECO:0007669"/>
    <property type="project" value="InterPro"/>
</dbReference>
<dbReference type="EMBL" id="APAU02000026">
    <property type="protein sequence ID" value="EUB60842.1"/>
    <property type="molecule type" value="Genomic_DNA"/>
</dbReference>
<dbReference type="GO" id="GO:0005667">
    <property type="term" value="C:transcription regulator complex"/>
    <property type="evidence" value="ECO:0007669"/>
    <property type="project" value="TreeGrafter"/>
</dbReference>
<dbReference type="SMART" id="SM00551">
    <property type="entry name" value="ZnF_TAZ"/>
    <property type="match status" value="1"/>
</dbReference>
<accession>W6UR99</accession>
<evidence type="ECO:0000256" key="3">
    <source>
        <dbReference type="ARBA" id="ARBA00022679"/>
    </source>
</evidence>
<dbReference type="GO" id="GO:0003713">
    <property type="term" value="F:transcription coactivator activity"/>
    <property type="evidence" value="ECO:0007669"/>
    <property type="project" value="TreeGrafter"/>
</dbReference>
<evidence type="ECO:0000313" key="16">
    <source>
        <dbReference type="Proteomes" id="UP000019149"/>
    </source>
</evidence>
<dbReference type="CTD" id="36339996"/>
<comment type="caution">
    <text evidence="15">The sequence shown here is derived from an EMBL/GenBank/DDBJ whole genome shotgun (WGS) entry which is preliminary data.</text>
</comment>
<feature type="zinc finger region" description="TAZ-type" evidence="12">
    <location>
        <begin position="225"/>
        <end position="308"/>
    </location>
</feature>
<keyword evidence="8" id="KW-0805">Transcription regulation</keyword>
<dbReference type="PANTHER" id="PTHR13808:SF1">
    <property type="entry name" value="HISTONE ACETYLTRANSFERASE"/>
    <property type="match status" value="1"/>
</dbReference>
<dbReference type="Pfam" id="PF02135">
    <property type="entry name" value="zf-TAZ"/>
    <property type="match status" value="2"/>
</dbReference>
<evidence type="ECO:0000256" key="5">
    <source>
        <dbReference type="ARBA" id="ARBA00022771"/>
    </source>
</evidence>
<comment type="catalytic activity">
    <reaction evidence="11">
        <text>L-lysyl-[protein] + acetyl-CoA = N(6)-acetyl-L-lysyl-[protein] + CoA + H(+)</text>
        <dbReference type="Rhea" id="RHEA:45948"/>
        <dbReference type="Rhea" id="RHEA-COMP:9752"/>
        <dbReference type="Rhea" id="RHEA-COMP:10731"/>
        <dbReference type="ChEBI" id="CHEBI:15378"/>
        <dbReference type="ChEBI" id="CHEBI:29969"/>
        <dbReference type="ChEBI" id="CHEBI:57287"/>
        <dbReference type="ChEBI" id="CHEBI:57288"/>
        <dbReference type="ChEBI" id="CHEBI:61930"/>
        <dbReference type="EC" id="2.3.1.48"/>
    </reaction>
</comment>
<keyword evidence="7" id="KW-0156">Chromatin regulator</keyword>
<keyword evidence="10" id="KW-0539">Nucleus</keyword>
<dbReference type="STRING" id="6210.W6UR99"/>
<keyword evidence="16" id="KW-1185">Reference proteome</keyword>
<protein>
    <recommendedName>
        <fullName evidence="2">histone acetyltransferase</fullName>
        <ecNumber evidence="2">2.3.1.48</ecNumber>
    </recommendedName>
</protein>
<evidence type="ECO:0000256" key="1">
    <source>
        <dbReference type="ARBA" id="ARBA00004123"/>
    </source>
</evidence>
<feature type="domain" description="TAZ-type" evidence="14">
    <location>
        <begin position="225"/>
        <end position="308"/>
    </location>
</feature>
<keyword evidence="6 12" id="KW-0862">Zinc</keyword>
<sequence>MLWKHRSLCLKAFLLTVYYSDLHGSVSTHTANCAGRVNSKLPHCASVRHLFTHFDICQNQQCPACELIKYALERLFYPMEREDDQANCEFALAREQMSEIICGMQIFVCMNYESKATIFQMGENSLNVNIYVIGWFCSSLVRRDWVLSKPPSVPTRPLEETAARVLVLALINRASYHLHRQNLRENEEAGLIASRELMILSSLKDSMANLEVIPEVFDTTENSDGVEQTRMLQEQLRLLLHAELCLTVRKSPITCTDPQCPKICNVYRHIENCTAEVNCKLPQCAPALQLTSHFCSCEDQQCPVCEPMKYALEKRFYPIEREGGQLDREFTLTREQRSEVIRGITVRILRTAGAPDLSDIHFPGMDHAIQCVKYFEDEIYTKATAMDQYDSPIAHYVISRGRLLGKY</sequence>
<comment type="subcellular location">
    <subcellularLocation>
        <location evidence="1">Nucleus</location>
    </subcellularLocation>
</comment>
<dbReference type="GO" id="GO:0005634">
    <property type="term" value="C:nucleus"/>
    <property type="evidence" value="ECO:0007669"/>
    <property type="project" value="UniProtKB-SubCell"/>
</dbReference>
<dbReference type="RefSeq" id="XP_024352038.1">
    <property type="nucleotide sequence ID" value="XM_024493530.1"/>
</dbReference>
<dbReference type="SUPFAM" id="SSF57933">
    <property type="entry name" value="TAZ domain"/>
    <property type="match status" value="2"/>
</dbReference>
<keyword evidence="5 12" id="KW-0863">Zinc-finger</keyword>
<dbReference type="InterPro" id="IPR035898">
    <property type="entry name" value="TAZ_dom_sf"/>
</dbReference>
<evidence type="ECO:0000256" key="7">
    <source>
        <dbReference type="ARBA" id="ARBA00022853"/>
    </source>
</evidence>
<organism evidence="15 16">
    <name type="scientific">Echinococcus granulosus</name>
    <name type="common">Hydatid tapeworm</name>
    <dbReference type="NCBI Taxonomy" id="6210"/>
    <lineage>
        <taxon>Eukaryota</taxon>
        <taxon>Metazoa</taxon>
        <taxon>Spiralia</taxon>
        <taxon>Lophotrochozoa</taxon>
        <taxon>Platyhelminthes</taxon>
        <taxon>Cestoda</taxon>
        <taxon>Eucestoda</taxon>
        <taxon>Cyclophyllidea</taxon>
        <taxon>Taeniidae</taxon>
        <taxon>Echinococcus</taxon>
        <taxon>Echinococcus granulosus group</taxon>
    </lineage>
</organism>
<evidence type="ECO:0000256" key="8">
    <source>
        <dbReference type="ARBA" id="ARBA00023015"/>
    </source>
</evidence>
<dbReference type="GO" id="GO:0045944">
    <property type="term" value="P:positive regulation of transcription by RNA polymerase II"/>
    <property type="evidence" value="ECO:0007669"/>
    <property type="project" value="TreeGrafter"/>
</dbReference>
<dbReference type="GO" id="GO:0031490">
    <property type="term" value="F:chromatin DNA binding"/>
    <property type="evidence" value="ECO:0007669"/>
    <property type="project" value="TreeGrafter"/>
</dbReference>
<dbReference type="EC" id="2.3.1.48" evidence="2"/>
<keyword evidence="4 12" id="KW-0479">Metal-binding</keyword>
<gene>
    <name evidence="15" type="ORF">EGR_04281</name>
</gene>
<keyword evidence="9" id="KW-0804">Transcription</keyword>
<keyword evidence="3" id="KW-0808">Transferase</keyword>
<keyword evidence="13" id="KW-0732">Signal</keyword>
<dbReference type="PANTHER" id="PTHR13808">
    <property type="entry name" value="CBP/P300-RELATED"/>
    <property type="match status" value="1"/>
</dbReference>
<evidence type="ECO:0000256" key="2">
    <source>
        <dbReference type="ARBA" id="ARBA00013184"/>
    </source>
</evidence>
<evidence type="ECO:0000256" key="12">
    <source>
        <dbReference type="PROSITE-ProRule" id="PRU00203"/>
    </source>
</evidence>
<dbReference type="AlphaFoldDB" id="W6UR99"/>
<dbReference type="Proteomes" id="UP000019149">
    <property type="component" value="Unassembled WGS sequence"/>
</dbReference>
<evidence type="ECO:0000259" key="14">
    <source>
        <dbReference type="PROSITE" id="PS50134"/>
    </source>
</evidence>
<evidence type="ECO:0000256" key="10">
    <source>
        <dbReference type="ARBA" id="ARBA00023242"/>
    </source>
</evidence>
<dbReference type="InterPro" id="IPR013178">
    <property type="entry name" value="Histone_AcTrfase_Rtt109/CBP"/>
</dbReference>
<dbReference type="PROSITE" id="PS50134">
    <property type="entry name" value="ZF_TAZ"/>
    <property type="match status" value="1"/>
</dbReference>
<evidence type="ECO:0000313" key="15">
    <source>
        <dbReference type="EMBL" id="EUB60842.1"/>
    </source>
</evidence>
<dbReference type="GeneID" id="36339996"/>
<dbReference type="KEGG" id="egl:EGR_04281"/>
<feature type="chain" id="PRO_5004882314" description="histone acetyltransferase" evidence="13">
    <location>
        <begin position="25"/>
        <end position="407"/>
    </location>
</feature>